<reference evidence="3" key="2">
    <citation type="submission" date="2024-04" db="EMBL/GenBank/DDBJ databases">
        <authorList>
            <person name="Chen Y."/>
            <person name="Shah S."/>
            <person name="Dougan E. K."/>
            <person name="Thang M."/>
            <person name="Chan C."/>
        </authorList>
    </citation>
    <scope>NUCLEOTIDE SEQUENCE [LARGE SCALE GENOMIC DNA]</scope>
</reference>
<sequence>MSTTKLRIFFAQREHKSTQESNALERIWEDKAQDNAHWQRKNRQSHWHAGTDQCPVGSGLACLESSLTVGQQGPHARSVGDAETDHAEGGEDFSLCGDRSISLLKCTEASEPAPEPASGSGKDDVDKPFQPYVKMDSGREVFFEATPHTTHSQMEHKEAQVETPKHQNLGPDGPDSDGPDEGLSKLLEHLMQPNEATHSEDQVPDCIFWQKSRGHGRSSVSKMPILL</sequence>
<feature type="region of interest" description="Disordered" evidence="1">
    <location>
        <begin position="149"/>
        <end position="203"/>
    </location>
</feature>
<feature type="region of interest" description="Disordered" evidence="1">
    <location>
        <begin position="108"/>
        <end position="129"/>
    </location>
</feature>
<evidence type="ECO:0000313" key="4">
    <source>
        <dbReference type="Proteomes" id="UP001152797"/>
    </source>
</evidence>
<dbReference type="Proteomes" id="UP001152797">
    <property type="component" value="Unassembled WGS sequence"/>
</dbReference>
<evidence type="ECO:0000313" key="2">
    <source>
        <dbReference type="EMBL" id="CAI3992657.1"/>
    </source>
</evidence>
<feature type="region of interest" description="Disordered" evidence="1">
    <location>
        <begin position="71"/>
        <end position="94"/>
    </location>
</feature>
<keyword evidence="4" id="KW-1185">Reference proteome</keyword>
<name>A0A9P1CI21_9DINO</name>
<comment type="caution">
    <text evidence="2">The sequence shown here is derived from an EMBL/GenBank/DDBJ whole genome shotgun (WGS) entry which is preliminary data.</text>
</comment>
<gene>
    <name evidence="2" type="ORF">C1SCF055_LOCUS19469</name>
</gene>
<dbReference type="AlphaFoldDB" id="A0A9P1CI21"/>
<reference evidence="2" key="1">
    <citation type="submission" date="2022-10" db="EMBL/GenBank/DDBJ databases">
        <authorList>
            <person name="Chen Y."/>
            <person name="Dougan E. K."/>
            <person name="Chan C."/>
            <person name="Rhodes N."/>
            <person name="Thang M."/>
        </authorList>
    </citation>
    <scope>NUCLEOTIDE SEQUENCE</scope>
</reference>
<dbReference type="EMBL" id="CAMXCT030001738">
    <property type="protein sequence ID" value="CAL4779969.1"/>
    <property type="molecule type" value="Genomic_DNA"/>
</dbReference>
<dbReference type="EMBL" id="CAMXCT010001738">
    <property type="protein sequence ID" value="CAI3992657.1"/>
    <property type="molecule type" value="Genomic_DNA"/>
</dbReference>
<accession>A0A9P1CI21</accession>
<proteinExistence type="predicted"/>
<evidence type="ECO:0000313" key="3">
    <source>
        <dbReference type="EMBL" id="CAL1146032.1"/>
    </source>
</evidence>
<protein>
    <submittedName>
        <fullName evidence="2">Uncharacterized protein</fullName>
    </submittedName>
</protein>
<organism evidence="2">
    <name type="scientific">Cladocopium goreaui</name>
    <dbReference type="NCBI Taxonomy" id="2562237"/>
    <lineage>
        <taxon>Eukaryota</taxon>
        <taxon>Sar</taxon>
        <taxon>Alveolata</taxon>
        <taxon>Dinophyceae</taxon>
        <taxon>Suessiales</taxon>
        <taxon>Symbiodiniaceae</taxon>
        <taxon>Cladocopium</taxon>
    </lineage>
</organism>
<feature type="compositionally biased region" description="Basic and acidic residues" evidence="1">
    <location>
        <begin position="153"/>
        <end position="165"/>
    </location>
</feature>
<feature type="compositionally biased region" description="Basic and acidic residues" evidence="1">
    <location>
        <begin position="78"/>
        <end position="89"/>
    </location>
</feature>
<dbReference type="EMBL" id="CAMXCT020001738">
    <property type="protein sequence ID" value="CAL1146032.1"/>
    <property type="molecule type" value="Genomic_DNA"/>
</dbReference>
<evidence type="ECO:0000256" key="1">
    <source>
        <dbReference type="SAM" id="MobiDB-lite"/>
    </source>
</evidence>